<dbReference type="AlphaFoldDB" id="W2SPR0"/>
<evidence type="ECO:0000259" key="2">
    <source>
        <dbReference type="Pfam" id="PF17921"/>
    </source>
</evidence>
<dbReference type="Proteomes" id="UP000053676">
    <property type="component" value="Unassembled WGS sequence"/>
</dbReference>
<proteinExistence type="predicted"/>
<dbReference type="PANTHER" id="PTHR47331">
    <property type="entry name" value="PHD-TYPE DOMAIN-CONTAINING PROTEIN"/>
    <property type="match status" value="1"/>
</dbReference>
<feature type="transmembrane region" description="Helical" evidence="1">
    <location>
        <begin position="137"/>
        <end position="155"/>
    </location>
</feature>
<dbReference type="EMBL" id="KI667964">
    <property type="protein sequence ID" value="ETN71513.1"/>
    <property type="molecule type" value="Genomic_DNA"/>
</dbReference>
<reference evidence="4" key="1">
    <citation type="journal article" date="2014" name="Nat. Genet.">
        <title>Genome of the human hookworm Necator americanus.</title>
        <authorList>
            <person name="Tang Y.T."/>
            <person name="Gao X."/>
            <person name="Rosa B.A."/>
            <person name="Abubucker S."/>
            <person name="Hallsworth-Pepin K."/>
            <person name="Martin J."/>
            <person name="Tyagi R."/>
            <person name="Heizer E."/>
            <person name="Zhang X."/>
            <person name="Bhonagiri-Palsikar V."/>
            <person name="Minx P."/>
            <person name="Warren W.C."/>
            <person name="Wang Q."/>
            <person name="Zhan B."/>
            <person name="Hotez P.J."/>
            <person name="Sternberg P.W."/>
            <person name="Dougall A."/>
            <person name="Gaze S.T."/>
            <person name="Mulvenna J."/>
            <person name="Sotillo J."/>
            <person name="Ranganathan S."/>
            <person name="Rabelo E.M."/>
            <person name="Wilson R.K."/>
            <person name="Felgner P.L."/>
            <person name="Bethony J."/>
            <person name="Hawdon J.M."/>
            <person name="Gasser R.B."/>
            <person name="Loukas A."/>
            <person name="Mitreva M."/>
        </authorList>
    </citation>
    <scope>NUCLEOTIDE SEQUENCE [LARGE SCALE GENOMIC DNA]</scope>
</reference>
<dbReference type="Pfam" id="PF17921">
    <property type="entry name" value="Integrase_H2C2"/>
    <property type="match status" value="1"/>
</dbReference>
<protein>
    <recommendedName>
        <fullName evidence="2">Integrase zinc-binding domain-containing protein</fullName>
    </recommendedName>
</protein>
<evidence type="ECO:0000313" key="4">
    <source>
        <dbReference type="Proteomes" id="UP000053676"/>
    </source>
</evidence>
<name>W2SPR0_NECAM</name>
<keyword evidence="4" id="KW-1185">Reference proteome</keyword>
<sequence>MAKNPILIISNTELCRLIILEAHRPYHNSTGHTIAEVRQQYWIPRLREQVKKCMRSCVPCQKMDNLPYRYPEMADLPSRRVTRTRPFENIGLDYFGPITVHDDHKERALLMSYLYLPKVCTKATMICIKTIFKIIKYGWNILLCIFSVFLMQLIIPFRKGKKDKNNEKLL</sequence>
<accession>W2SPR0</accession>
<evidence type="ECO:0000256" key="1">
    <source>
        <dbReference type="SAM" id="Phobius"/>
    </source>
</evidence>
<keyword evidence="1" id="KW-1133">Transmembrane helix</keyword>
<dbReference type="InterPro" id="IPR041588">
    <property type="entry name" value="Integrase_H2C2"/>
</dbReference>
<dbReference type="KEGG" id="nai:NECAME_14191"/>
<organism evidence="3 4">
    <name type="scientific">Necator americanus</name>
    <name type="common">Human hookworm</name>
    <dbReference type="NCBI Taxonomy" id="51031"/>
    <lineage>
        <taxon>Eukaryota</taxon>
        <taxon>Metazoa</taxon>
        <taxon>Ecdysozoa</taxon>
        <taxon>Nematoda</taxon>
        <taxon>Chromadorea</taxon>
        <taxon>Rhabditida</taxon>
        <taxon>Rhabditina</taxon>
        <taxon>Rhabditomorpha</taxon>
        <taxon>Strongyloidea</taxon>
        <taxon>Ancylostomatidae</taxon>
        <taxon>Bunostominae</taxon>
        <taxon>Necator</taxon>
    </lineage>
</organism>
<dbReference type="Gene3D" id="1.10.340.70">
    <property type="match status" value="1"/>
</dbReference>
<dbReference type="OrthoDB" id="5850742at2759"/>
<evidence type="ECO:0000313" key="3">
    <source>
        <dbReference type="EMBL" id="ETN71513.1"/>
    </source>
</evidence>
<keyword evidence="1" id="KW-0472">Membrane</keyword>
<keyword evidence="1" id="KW-0812">Transmembrane</keyword>
<dbReference type="PANTHER" id="PTHR47331:SF1">
    <property type="entry name" value="GAG-LIKE PROTEIN"/>
    <property type="match status" value="1"/>
</dbReference>
<gene>
    <name evidence="3" type="ORF">NECAME_14191</name>
</gene>
<feature type="domain" description="Integrase zinc-binding" evidence="2">
    <location>
        <begin position="12"/>
        <end position="63"/>
    </location>
</feature>